<sequence length="404" mass="45747">MFFQAHTTFVVLFSAEAIVSATAPCRSRGVGFWASSLPSSFVAPLVFRTTMRLQHLAVFYMLWAIRALPGDEEIRQQLRARHGLKTFPCLVKECLKPTRQFERISPTQPGYQWEDAGGFCGSWSIQRAVMAKGAWISQQQVRNHTVAGGGHDEEVLATNIDTAFKNLKIAAEGFDYKNLPVPQVDLYRKWIKKQLVNGHALVWMIMLDGAHYPVYPGLPYGLYSHVEPVVGILSDHPLTDENFYDDDVVLHYTDADTHTYYRTMASLPGSYRNFSHCPGHDYVGYPCINQERGFGWAIQGFLDKESRPLALSIDPWQSEPDVRRGDQPSQLTGTLTASGLTTGHQYVLLRWDGVLDAFQDEKATVVYRFTASKDTEQYTDPRTFSSDSATYYRCREDTEQLVMV</sequence>
<accession>A0ABP0Q280</accession>
<reference evidence="2 3" key="1">
    <citation type="submission" date="2024-02" db="EMBL/GenBank/DDBJ databases">
        <authorList>
            <person name="Chen Y."/>
            <person name="Shah S."/>
            <person name="Dougan E. K."/>
            <person name="Thang M."/>
            <person name="Chan C."/>
        </authorList>
    </citation>
    <scope>NUCLEOTIDE SEQUENCE [LARGE SCALE GENOMIC DNA]</scope>
</reference>
<evidence type="ECO:0000313" key="2">
    <source>
        <dbReference type="EMBL" id="CAK9081842.1"/>
    </source>
</evidence>
<keyword evidence="1" id="KW-0732">Signal</keyword>
<name>A0ABP0Q280_9DINO</name>
<dbReference type="EMBL" id="CAXAMM010038895">
    <property type="protein sequence ID" value="CAK9081842.1"/>
    <property type="molecule type" value="Genomic_DNA"/>
</dbReference>
<comment type="caution">
    <text evidence="2">The sequence shown here is derived from an EMBL/GenBank/DDBJ whole genome shotgun (WGS) entry which is preliminary data.</text>
</comment>
<organism evidence="2 3">
    <name type="scientific">Durusdinium trenchii</name>
    <dbReference type="NCBI Taxonomy" id="1381693"/>
    <lineage>
        <taxon>Eukaryota</taxon>
        <taxon>Sar</taxon>
        <taxon>Alveolata</taxon>
        <taxon>Dinophyceae</taxon>
        <taxon>Suessiales</taxon>
        <taxon>Symbiodiniaceae</taxon>
        <taxon>Durusdinium</taxon>
    </lineage>
</organism>
<evidence type="ECO:0000256" key="1">
    <source>
        <dbReference type="SAM" id="SignalP"/>
    </source>
</evidence>
<dbReference type="Proteomes" id="UP001642464">
    <property type="component" value="Unassembled WGS sequence"/>
</dbReference>
<feature type="signal peptide" evidence="1">
    <location>
        <begin position="1"/>
        <end position="21"/>
    </location>
</feature>
<evidence type="ECO:0000313" key="3">
    <source>
        <dbReference type="Proteomes" id="UP001642464"/>
    </source>
</evidence>
<protein>
    <submittedName>
        <fullName evidence="2">Uncharacterized protein</fullName>
    </submittedName>
</protein>
<proteinExistence type="predicted"/>
<keyword evidence="3" id="KW-1185">Reference proteome</keyword>
<feature type="chain" id="PRO_5045430686" evidence="1">
    <location>
        <begin position="22"/>
        <end position="404"/>
    </location>
</feature>
<gene>
    <name evidence="2" type="ORF">SCF082_LOCUS38924</name>
</gene>